<organism evidence="2 3">
    <name type="scientific">Desulfobacter hydrogenophilus</name>
    <dbReference type="NCBI Taxonomy" id="2291"/>
    <lineage>
        <taxon>Bacteria</taxon>
        <taxon>Pseudomonadati</taxon>
        <taxon>Thermodesulfobacteriota</taxon>
        <taxon>Desulfobacteria</taxon>
        <taxon>Desulfobacterales</taxon>
        <taxon>Desulfobacteraceae</taxon>
        <taxon>Desulfobacter</taxon>
    </lineage>
</organism>
<keyword evidence="4" id="KW-1185">Reference proteome</keyword>
<evidence type="ECO:0000313" key="2">
    <source>
        <dbReference type="EMBL" id="RAL99981.1"/>
    </source>
</evidence>
<protein>
    <submittedName>
        <fullName evidence="2">Uncharacterized protein</fullName>
    </submittedName>
</protein>
<dbReference type="EMBL" id="QLNI01000075">
    <property type="protein sequence ID" value="RAL99981.1"/>
    <property type="molecule type" value="Genomic_DNA"/>
</dbReference>
<evidence type="ECO:0000313" key="4">
    <source>
        <dbReference type="Proteomes" id="UP000293902"/>
    </source>
</evidence>
<evidence type="ECO:0000313" key="1">
    <source>
        <dbReference type="EMBL" id="QBH14296.1"/>
    </source>
</evidence>
<dbReference type="Proteomes" id="UP000248798">
    <property type="component" value="Unassembled WGS sequence"/>
</dbReference>
<dbReference type="Proteomes" id="UP000293902">
    <property type="component" value="Chromosome"/>
</dbReference>
<name>A0A328F9A0_9BACT</name>
<sequence>MLFKSLKSIKTSVELVEKYAKAKAFDELVTEITSLQKASFEAYTLAFELYDSYREIKEKYQQTKDWENKVEPNYMLAELAPGVFVYAFKPKEESSNPLHYLCANCFKDKRESILQCAGRELPGTRYHCPKCKADIVDHANKEPFTVSVAGPYTSDSMFKGY</sequence>
<accession>A0A328F9A0</accession>
<reference evidence="1 4" key="2">
    <citation type="submission" date="2019-02" db="EMBL/GenBank/DDBJ databases">
        <title>Complete genome sequence of Desulfobacter hydrogenophilus AcRS1.</title>
        <authorList>
            <person name="Marietou A."/>
            <person name="Lund M.B."/>
            <person name="Marshall I.P.G."/>
            <person name="Schreiber L."/>
            <person name="Jorgensen B."/>
        </authorList>
    </citation>
    <scope>NUCLEOTIDE SEQUENCE [LARGE SCALE GENOMIC DNA]</scope>
    <source>
        <strain evidence="1 4">AcRS1</strain>
    </source>
</reference>
<dbReference type="OrthoDB" id="6899722at2"/>
<dbReference type="AlphaFoldDB" id="A0A328F9A0"/>
<reference evidence="2 3" key="1">
    <citation type="submission" date="2018-06" db="EMBL/GenBank/DDBJ databases">
        <title>Complete Genome Sequence of Desulfobacter hydrogenophilus (DSM3380).</title>
        <authorList>
            <person name="Marietou A."/>
            <person name="Schreiber L."/>
            <person name="Marshall I."/>
            <person name="Jorgensen B."/>
        </authorList>
    </citation>
    <scope>NUCLEOTIDE SEQUENCE [LARGE SCALE GENOMIC DNA]</scope>
    <source>
        <strain evidence="2 3">DSM 3380</strain>
    </source>
</reference>
<evidence type="ECO:0000313" key="3">
    <source>
        <dbReference type="Proteomes" id="UP000248798"/>
    </source>
</evidence>
<gene>
    <name evidence="2" type="ORF">DO021_21545</name>
    <name evidence="1" type="ORF">EYB58_16060</name>
</gene>
<dbReference type="RefSeq" id="WP_111960526.1">
    <property type="nucleotide sequence ID" value="NZ_CP036313.1"/>
</dbReference>
<proteinExistence type="predicted"/>
<dbReference type="EMBL" id="CP036313">
    <property type="protein sequence ID" value="QBH14296.1"/>
    <property type="molecule type" value="Genomic_DNA"/>
</dbReference>